<dbReference type="InterPro" id="IPR009409">
    <property type="entry name" value="DUF1059"/>
</dbReference>
<dbReference type="EMBL" id="CP132314">
    <property type="protein sequence ID" value="WLS02899.1"/>
    <property type="molecule type" value="Genomic_DNA"/>
</dbReference>
<dbReference type="RefSeq" id="WP_306158314.1">
    <property type="nucleotide sequence ID" value="NZ_CP132314.1"/>
</dbReference>
<accession>A0ABY9K5U9</accession>
<reference evidence="1 2" key="1">
    <citation type="submission" date="2023-08" db="EMBL/GenBank/DDBJ databases">
        <title>Pathogen: clinical or host-associated sample.</title>
        <authorList>
            <person name="Hergert J."/>
            <person name="Casey R."/>
            <person name="Wagner J."/>
            <person name="Young E.L."/>
            <person name="Oakeson K.F."/>
        </authorList>
    </citation>
    <scope>NUCLEOTIDE SEQUENCE [LARGE SCALE GENOMIC DNA]</scope>
    <source>
        <strain evidence="1 2">UPHL-collab-2</strain>
    </source>
</reference>
<name>A0ABY9K5U9_9HYPH</name>
<protein>
    <submittedName>
        <fullName evidence="1">DUF1059 domain-containing protein</fullName>
    </submittedName>
</protein>
<sequence length="63" mass="7153">MRLFECGSLVPGCEWHTRASDNAEVVRRAVEHMRTAHGETTIRENMVENIKQRIVDENTADAA</sequence>
<gene>
    <name evidence="1" type="ORF">Q9315_16025</name>
</gene>
<dbReference type="Pfam" id="PF06348">
    <property type="entry name" value="DUF1059"/>
    <property type="match status" value="1"/>
</dbReference>
<evidence type="ECO:0000313" key="2">
    <source>
        <dbReference type="Proteomes" id="UP001225788"/>
    </source>
</evidence>
<evidence type="ECO:0000313" key="1">
    <source>
        <dbReference type="EMBL" id="WLS02899.1"/>
    </source>
</evidence>
<proteinExistence type="predicted"/>
<keyword evidence="2" id="KW-1185">Reference proteome</keyword>
<dbReference type="Proteomes" id="UP001225788">
    <property type="component" value="Chromosome"/>
</dbReference>
<organism evidence="1 2">
    <name type="scientific">Shinella oryzae</name>
    <dbReference type="NCBI Taxonomy" id="2871820"/>
    <lineage>
        <taxon>Bacteria</taxon>
        <taxon>Pseudomonadati</taxon>
        <taxon>Pseudomonadota</taxon>
        <taxon>Alphaproteobacteria</taxon>
        <taxon>Hyphomicrobiales</taxon>
        <taxon>Rhizobiaceae</taxon>
        <taxon>Shinella</taxon>
    </lineage>
</organism>